<keyword evidence="1" id="KW-0472">Membrane</keyword>
<evidence type="ECO:0000313" key="2">
    <source>
        <dbReference type="EMBL" id="CRY57271.1"/>
    </source>
</evidence>
<keyword evidence="1" id="KW-1133">Transmembrane helix</keyword>
<sequence length="86" mass="8664">MASLLRSVPPSKVAPPLTTKVTLTFGTVFPLPSFTVALTALVAILFAAAPLATVKSVLAIMALVSSASKVEVFAAVVLVPTVAVTA</sequence>
<protein>
    <submittedName>
        <fullName evidence="2">Uncharacterized protein</fullName>
    </submittedName>
</protein>
<proteinExistence type="predicted"/>
<dbReference type="Proteomes" id="UP000043316">
    <property type="component" value="Unassembled WGS sequence"/>
</dbReference>
<dbReference type="AlphaFoldDB" id="A0A0H5MJG2"/>
<evidence type="ECO:0000256" key="1">
    <source>
        <dbReference type="SAM" id="Phobius"/>
    </source>
</evidence>
<feature type="transmembrane region" description="Helical" evidence="1">
    <location>
        <begin position="58"/>
        <end position="83"/>
    </location>
</feature>
<reference evidence="3" key="1">
    <citation type="submission" date="2015-03" db="EMBL/GenBank/DDBJ databases">
        <authorList>
            <consortium name="Pathogen Informatics"/>
        </authorList>
    </citation>
    <scope>NUCLEOTIDE SEQUENCE [LARGE SCALE GENOMIC DNA]</scope>
    <source>
        <strain evidence="3">R148</strain>
    </source>
</reference>
<organism evidence="2 3">
    <name type="scientific">Yersinia intermedia</name>
    <dbReference type="NCBI Taxonomy" id="631"/>
    <lineage>
        <taxon>Bacteria</taxon>
        <taxon>Pseudomonadati</taxon>
        <taxon>Pseudomonadota</taxon>
        <taxon>Gammaproteobacteria</taxon>
        <taxon>Enterobacterales</taxon>
        <taxon>Yersiniaceae</taxon>
        <taxon>Yersinia</taxon>
    </lineage>
</organism>
<name>A0A0H5MJG2_YERIN</name>
<accession>A0A0H5MJG2</accession>
<feature type="transmembrane region" description="Helical" evidence="1">
    <location>
        <begin position="31"/>
        <end position="51"/>
    </location>
</feature>
<evidence type="ECO:0000313" key="3">
    <source>
        <dbReference type="Proteomes" id="UP000043316"/>
    </source>
</evidence>
<gene>
    <name evidence="2" type="ORF">ERS008476_04329</name>
</gene>
<dbReference type="EMBL" id="CWJI01000034">
    <property type="protein sequence ID" value="CRY57271.1"/>
    <property type="molecule type" value="Genomic_DNA"/>
</dbReference>
<keyword evidence="1" id="KW-0812">Transmembrane</keyword>